<feature type="signal peptide" evidence="1">
    <location>
        <begin position="1"/>
        <end position="20"/>
    </location>
</feature>
<reference evidence="2 3" key="1">
    <citation type="submission" date="2020-08" db="EMBL/GenBank/DDBJ databases">
        <title>Genomic Encyclopedia of Type Strains, Phase IV (KMG-IV): sequencing the most valuable type-strain genomes for metagenomic binning, comparative biology and taxonomic classification.</title>
        <authorList>
            <person name="Goeker M."/>
        </authorList>
    </citation>
    <scope>NUCLEOTIDE SEQUENCE [LARGE SCALE GENOMIC DNA]</scope>
    <source>
        <strain evidence="2 3">DSM 27568</strain>
    </source>
</reference>
<keyword evidence="3" id="KW-1185">Reference proteome</keyword>
<dbReference type="Proteomes" id="UP000561459">
    <property type="component" value="Unassembled WGS sequence"/>
</dbReference>
<proteinExistence type="predicted"/>
<evidence type="ECO:0000256" key="1">
    <source>
        <dbReference type="SAM" id="SignalP"/>
    </source>
</evidence>
<accession>A0A7W6BZ21</accession>
<keyword evidence="1" id="KW-0732">Signal</keyword>
<organism evidence="2 3">
    <name type="scientific">Novosphingobium fluoreni</name>
    <dbReference type="NCBI Taxonomy" id="1391222"/>
    <lineage>
        <taxon>Bacteria</taxon>
        <taxon>Pseudomonadati</taxon>
        <taxon>Pseudomonadota</taxon>
        <taxon>Alphaproteobacteria</taxon>
        <taxon>Sphingomonadales</taxon>
        <taxon>Sphingomonadaceae</taxon>
        <taxon>Novosphingobium</taxon>
    </lineage>
</organism>
<protein>
    <recommendedName>
        <fullName evidence="4">Flagellar biosynthesis protein FlgH</fullName>
    </recommendedName>
</protein>
<name>A0A7W6BZ21_9SPHN</name>
<evidence type="ECO:0000313" key="2">
    <source>
        <dbReference type="EMBL" id="MBB3938709.1"/>
    </source>
</evidence>
<comment type="caution">
    <text evidence="2">The sequence shown here is derived from an EMBL/GenBank/DDBJ whole genome shotgun (WGS) entry which is preliminary data.</text>
</comment>
<evidence type="ECO:0008006" key="4">
    <source>
        <dbReference type="Google" id="ProtNLM"/>
    </source>
</evidence>
<dbReference type="AlphaFoldDB" id="A0A7W6BZ21"/>
<dbReference type="RefSeq" id="WP_183615601.1">
    <property type="nucleotide sequence ID" value="NZ_JACIDY010000001.1"/>
</dbReference>
<gene>
    <name evidence="2" type="ORF">GGR39_000338</name>
</gene>
<dbReference type="EMBL" id="JACIDY010000001">
    <property type="protein sequence ID" value="MBB3938709.1"/>
    <property type="molecule type" value="Genomic_DNA"/>
</dbReference>
<evidence type="ECO:0000313" key="3">
    <source>
        <dbReference type="Proteomes" id="UP000561459"/>
    </source>
</evidence>
<feature type="chain" id="PRO_5031205399" description="Flagellar biosynthesis protein FlgH" evidence="1">
    <location>
        <begin position="21"/>
        <end position="205"/>
    </location>
</feature>
<sequence>MKRFVLAAAMMSMMAAGAQAQSTFVWPSSQAGSSGQGLRYYIPMGTPLMLRTLNQINTREAHVGDRIYMQVAEPIMFRGQTIIPEGSPAIGEVSELQRNGHFGRKGKVAVRVIEVQTPSGPVQLSGRAYDEGRSGTAISVGTIMVVSVLGFLIHGTSGDIPAGTSVRSYLGERMNFRWNGEAEQQAAATEAVPDKLAVASAAFAK</sequence>